<dbReference type="EMBL" id="GBRH01264283">
    <property type="protein sequence ID" value="JAD33612.1"/>
    <property type="molecule type" value="Transcribed_RNA"/>
</dbReference>
<organism evidence="1">
    <name type="scientific">Arundo donax</name>
    <name type="common">Giant reed</name>
    <name type="synonym">Donax arundinaceus</name>
    <dbReference type="NCBI Taxonomy" id="35708"/>
    <lineage>
        <taxon>Eukaryota</taxon>
        <taxon>Viridiplantae</taxon>
        <taxon>Streptophyta</taxon>
        <taxon>Embryophyta</taxon>
        <taxon>Tracheophyta</taxon>
        <taxon>Spermatophyta</taxon>
        <taxon>Magnoliopsida</taxon>
        <taxon>Liliopsida</taxon>
        <taxon>Poales</taxon>
        <taxon>Poaceae</taxon>
        <taxon>PACMAD clade</taxon>
        <taxon>Arundinoideae</taxon>
        <taxon>Arundineae</taxon>
        <taxon>Arundo</taxon>
    </lineage>
</organism>
<reference evidence="1" key="2">
    <citation type="journal article" date="2015" name="Data Brief">
        <title>Shoot transcriptome of the giant reed, Arundo donax.</title>
        <authorList>
            <person name="Barrero R.A."/>
            <person name="Guerrero F.D."/>
            <person name="Moolhuijzen P."/>
            <person name="Goolsby J.A."/>
            <person name="Tidwell J."/>
            <person name="Bellgard S.E."/>
            <person name="Bellgard M.I."/>
        </authorList>
    </citation>
    <scope>NUCLEOTIDE SEQUENCE</scope>
    <source>
        <tissue evidence="1">Shoot tissue taken approximately 20 cm above the soil surface</tissue>
    </source>
</reference>
<evidence type="ECO:0000313" key="1">
    <source>
        <dbReference type="EMBL" id="JAD33612.1"/>
    </source>
</evidence>
<protein>
    <submittedName>
        <fullName evidence="1">Uncharacterized protein</fullName>
    </submittedName>
</protein>
<sequence>MCEADLLQKQMMEFLIGREREREREKCLIIA</sequence>
<accession>A0A0A8ZFJ4</accession>
<name>A0A0A8ZFJ4_ARUDO</name>
<dbReference type="AlphaFoldDB" id="A0A0A8ZFJ4"/>
<proteinExistence type="predicted"/>
<reference evidence="1" key="1">
    <citation type="submission" date="2014-09" db="EMBL/GenBank/DDBJ databases">
        <authorList>
            <person name="Magalhaes I.L.F."/>
            <person name="Oliveira U."/>
            <person name="Santos F.R."/>
            <person name="Vidigal T.H.D.A."/>
            <person name="Brescovit A.D."/>
            <person name="Santos A.J."/>
        </authorList>
    </citation>
    <scope>NUCLEOTIDE SEQUENCE</scope>
    <source>
        <tissue evidence="1">Shoot tissue taken approximately 20 cm above the soil surface</tissue>
    </source>
</reference>